<protein>
    <submittedName>
        <fullName evidence="2">Antitoxin Phd_YefM, type II toxin-antitoxin system</fullName>
    </submittedName>
</protein>
<sequence length="172" mass="18822">MDLQDAPVEVFRRKQPSYLAAVSAGSHVGLSRRGTKIGVIVPPEDHRRATFAASAVDGLAQLSEQKACDIRTVSAQAFREKLSDWLDAVEQDGISLAITKHRELLGVFMPNGDYEHAMFAVRIMDGLARLAEADGPNDLNAFAARVTEEMSHHRDNLDGQQQLVLEEVAKAS</sequence>
<keyword evidence="3" id="KW-1185">Reference proteome</keyword>
<accession>A0A222W1E2</accession>
<dbReference type="InterPro" id="IPR036165">
    <property type="entry name" value="YefM-like_sf"/>
</dbReference>
<reference evidence="2 3" key="1">
    <citation type="submission" date="2016-10" db="EMBL/GenBank/DDBJ databases">
        <authorList>
            <person name="de Groot N.N."/>
        </authorList>
    </citation>
    <scope>NUCLEOTIDE SEQUENCE [LARGE SCALE GENOMIC DNA]</scope>
    <source>
        <strain evidence="2 3">CGMCC 4.5506</strain>
    </source>
</reference>
<comment type="similarity">
    <text evidence="1">Belongs to the phD/YefM antitoxin family.</text>
</comment>
<name>A0A222W1E2_9PSEU</name>
<dbReference type="Proteomes" id="UP000199494">
    <property type="component" value="Unassembled WGS sequence"/>
</dbReference>
<dbReference type="KEGG" id="pmad:BAY61_31800"/>
<dbReference type="AlphaFoldDB" id="A0A222W1E2"/>
<evidence type="ECO:0000313" key="3">
    <source>
        <dbReference type="Proteomes" id="UP000199494"/>
    </source>
</evidence>
<dbReference type="SUPFAM" id="SSF143120">
    <property type="entry name" value="YefM-like"/>
    <property type="match status" value="1"/>
</dbReference>
<dbReference type="RefSeq" id="WP_170140329.1">
    <property type="nucleotide sequence ID" value="NZ_CP016354.1"/>
</dbReference>
<evidence type="ECO:0000256" key="1">
    <source>
        <dbReference type="ARBA" id="ARBA00009981"/>
    </source>
</evidence>
<dbReference type="EMBL" id="FMZE01000015">
    <property type="protein sequence ID" value="SDD95737.1"/>
    <property type="molecule type" value="Genomic_DNA"/>
</dbReference>
<proteinExistence type="inferred from homology"/>
<gene>
    <name evidence="2" type="ORF">SAMN05421630_11532</name>
</gene>
<evidence type="ECO:0000313" key="2">
    <source>
        <dbReference type="EMBL" id="SDD95737.1"/>
    </source>
</evidence>
<organism evidence="2 3">
    <name type="scientific">Prauserella marina</name>
    <dbReference type="NCBI Taxonomy" id="530584"/>
    <lineage>
        <taxon>Bacteria</taxon>
        <taxon>Bacillati</taxon>
        <taxon>Actinomycetota</taxon>
        <taxon>Actinomycetes</taxon>
        <taxon>Pseudonocardiales</taxon>
        <taxon>Pseudonocardiaceae</taxon>
        <taxon>Prauserella</taxon>
    </lineage>
</organism>